<dbReference type="Pfam" id="PF02671">
    <property type="entry name" value="PAH"/>
    <property type="match status" value="3"/>
</dbReference>
<keyword evidence="9" id="KW-1185">Reference proteome</keyword>
<organism evidence="8 9">
    <name type="scientific">Cyanidium caldarium</name>
    <name type="common">Red alga</name>
    <dbReference type="NCBI Taxonomy" id="2771"/>
    <lineage>
        <taxon>Eukaryota</taxon>
        <taxon>Rhodophyta</taxon>
        <taxon>Bangiophyceae</taxon>
        <taxon>Cyanidiales</taxon>
        <taxon>Cyanidiaceae</taxon>
        <taxon>Cyanidium</taxon>
    </lineage>
</organism>
<reference evidence="8 9" key="1">
    <citation type="submission" date="2022-07" db="EMBL/GenBank/DDBJ databases">
        <title>Genome-wide signatures of adaptation to extreme environments.</title>
        <authorList>
            <person name="Cho C.H."/>
            <person name="Yoon H.S."/>
        </authorList>
    </citation>
    <scope>NUCLEOTIDE SEQUENCE [LARGE SCALE GENOMIC DNA]</scope>
    <source>
        <strain evidence="8 9">DBV 063 E5</strain>
    </source>
</reference>
<feature type="region of interest" description="Disordered" evidence="6">
    <location>
        <begin position="1179"/>
        <end position="1225"/>
    </location>
</feature>
<dbReference type="InterPro" id="IPR036600">
    <property type="entry name" value="PAH_sf"/>
</dbReference>
<proteinExistence type="predicted"/>
<feature type="compositionally biased region" description="Low complexity" evidence="6">
    <location>
        <begin position="1046"/>
        <end position="1061"/>
    </location>
</feature>
<dbReference type="EMBL" id="JANCYW010000010">
    <property type="protein sequence ID" value="KAK4536886.1"/>
    <property type="molecule type" value="Genomic_DNA"/>
</dbReference>
<feature type="region of interest" description="Disordered" evidence="6">
    <location>
        <begin position="1590"/>
        <end position="1612"/>
    </location>
</feature>
<keyword evidence="4 5" id="KW-0539">Nucleus</keyword>
<feature type="region of interest" description="Disordered" evidence="6">
    <location>
        <begin position="1520"/>
        <end position="1571"/>
    </location>
</feature>
<evidence type="ECO:0000313" key="9">
    <source>
        <dbReference type="Proteomes" id="UP001301350"/>
    </source>
</evidence>
<protein>
    <recommendedName>
        <fullName evidence="7">Histone deacetylase interacting domain-containing protein</fullName>
    </recommendedName>
</protein>
<dbReference type="Pfam" id="PF08295">
    <property type="entry name" value="Sin3_corepress"/>
    <property type="match status" value="1"/>
</dbReference>
<gene>
    <name evidence="8" type="ORF">CDCA_CDCA10G2911</name>
</gene>
<evidence type="ECO:0000256" key="1">
    <source>
        <dbReference type="ARBA" id="ARBA00004123"/>
    </source>
</evidence>
<dbReference type="PANTHER" id="PTHR12346:SF0">
    <property type="entry name" value="SIN3A, ISOFORM G"/>
    <property type="match status" value="1"/>
</dbReference>
<feature type="compositionally biased region" description="Basic and acidic residues" evidence="6">
    <location>
        <begin position="1031"/>
        <end position="1043"/>
    </location>
</feature>
<dbReference type="InterPro" id="IPR003822">
    <property type="entry name" value="PAH"/>
</dbReference>
<comment type="caution">
    <text evidence="8">The sequence shown here is derived from an EMBL/GenBank/DDBJ whole genome shotgun (WGS) entry which is preliminary data.</text>
</comment>
<dbReference type="FunFam" id="1.20.1160.11:FF:000003">
    <property type="entry name" value="Paired amphipathic helix SIN3-like protein"/>
    <property type="match status" value="1"/>
</dbReference>
<dbReference type="GO" id="GO:0000785">
    <property type="term" value="C:chromatin"/>
    <property type="evidence" value="ECO:0007669"/>
    <property type="project" value="TreeGrafter"/>
</dbReference>
<dbReference type="InterPro" id="IPR031693">
    <property type="entry name" value="Sin3_C"/>
</dbReference>
<dbReference type="Pfam" id="PF16879">
    <property type="entry name" value="Sin3a_C"/>
    <property type="match status" value="1"/>
</dbReference>
<keyword evidence="2" id="KW-0678">Repressor</keyword>
<evidence type="ECO:0000259" key="7">
    <source>
        <dbReference type="SMART" id="SM00761"/>
    </source>
</evidence>
<feature type="region of interest" description="Disordered" evidence="6">
    <location>
        <begin position="303"/>
        <end position="322"/>
    </location>
</feature>
<accession>A0AAV9IXL1</accession>
<dbReference type="GO" id="GO:0003714">
    <property type="term" value="F:transcription corepressor activity"/>
    <property type="evidence" value="ECO:0007669"/>
    <property type="project" value="InterPro"/>
</dbReference>
<dbReference type="PROSITE" id="PS51477">
    <property type="entry name" value="PAH"/>
    <property type="match status" value="3"/>
</dbReference>
<evidence type="ECO:0000256" key="3">
    <source>
        <dbReference type="ARBA" id="ARBA00022737"/>
    </source>
</evidence>
<dbReference type="PANTHER" id="PTHR12346">
    <property type="entry name" value="SIN3B-RELATED"/>
    <property type="match status" value="1"/>
</dbReference>
<feature type="region of interest" description="Disordered" evidence="6">
    <location>
        <begin position="1087"/>
        <end position="1113"/>
    </location>
</feature>
<dbReference type="GO" id="GO:0000118">
    <property type="term" value="C:histone deacetylase complex"/>
    <property type="evidence" value="ECO:0007669"/>
    <property type="project" value="TreeGrafter"/>
</dbReference>
<feature type="compositionally biased region" description="Low complexity" evidence="6">
    <location>
        <begin position="1196"/>
        <end position="1206"/>
    </location>
</feature>
<evidence type="ECO:0000313" key="8">
    <source>
        <dbReference type="EMBL" id="KAK4536886.1"/>
    </source>
</evidence>
<dbReference type="SMART" id="SM00761">
    <property type="entry name" value="HDAC_interact"/>
    <property type="match status" value="1"/>
</dbReference>
<comment type="subcellular location">
    <subcellularLocation>
        <location evidence="1 5">Nucleus</location>
    </subcellularLocation>
</comment>
<dbReference type="SUPFAM" id="SSF47762">
    <property type="entry name" value="PAH2 domain"/>
    <property type="match status" value="3"/>
</dbReference>
<name>A0AAV9IXL1_CYACA</name>
<evidence type="ECO:0000256" key="2">
    <source>
        <dbReference type="ARBA" id="ARBA00022491"/>
    </source>
</evidence>
<feature type="compositionally biased region" description="Low complexity" evidence="6">
    <location>
        <begin position="73"/>
        <end position="84"/>
    </location>
</feature>
<dbReference type="Gene3D" id="1.20.1160.11">
    <property type="entry name" value="Paired amphipathic helix"/>
    <property type="match status" value="3"/>
</dbReference>
<evidence type="ECO:0000256" key="5">
    <source>
        <dbReference type="PROSITE-ProRule" id="PRU00810"/>
    </source>
</evidence>
<evidence type="ECO:0000256" key="6">
    <source>
        <dbReference type="SAM" id="MobiDB-lite"/>
    </source>
</evidence>
<dbReference type="GO" id="GO:0000122">
    <property type="term" value="P:negative regulation of transcription by RNA polymerase II"/>
    <property type="evidence" value="ECO:0007669"/>
    <property type="project" value="TreeGrafter"/>
</dbReference>
<dbReference type="InterPro" id="IPR013194">
    <property type="entry name" value="HDAC_interact_dom"/>
</dbReference>
<feature type="domain" description="Histone deacetylase interacting" evidence="7">
    <location>
        <begin position="654"/>
        <end position="754"/>
    </location>
</feature>
<feature type="compositionally biased region" description="Low complexity" evidence="6">
    <location>
        <begin position="1552"/>
        <end position="1571"/>
    </location>
</feature>
<evidence type="ECO:0000256" key="4">
    <source>
        <dbReference type="ARBA" id="ARBA00023242"/>
    </source>
</evidence>
<feature type="compositionally biased region" description="Low complexity" evidence="6">
    <location>
        <begin position="1179"/>
        <end position="1189"/>
    </location>
</feature>
<feature type="region of interest" description="Disordered" evidence="6">
    <location>
        <begin position="1"/>
        <end position="168"/>
    </location>
</feature>
<keyword evidence="3" id="KW-0677">Repeat</keyword>
<dbReference type="Proteomes" id="UP001301350">
    <property type="component" value="Unassembled WGS sequence"/>
</dbReference>
<feature type="region of interest" description="Disordered" evidence="6">
    <location>
        <begin position="1023"/>
        <end position="1072"/>
    </location>
</feature>
<dbReference type="FunFam" id="1.20.1160.11:FF:000001">
    <property type="entry name" value="Paired amphipathic helix protein Sin3"/>
    <property type="match status" value="1"/>
</dbReference>
<dbReference type="InterPro" id="IPR039774">
    <property type="entry name" value="Sin3-like"/>
</dbReference>
<feature type="compositionally biased region" description="Acidic residues" evidence="6">
    <location>
        <begin position="1100"/>
        <end position="1109"/>
    </location>
</feature>
<sequence>MVSGKRGGEWAPSRPEGGSEAAATVKSEPGAGATASSDVMVKREASAASGYSIEAGTGDEASFARCGATGRGPATPAEVVAAVPNSPGGAMTGVEGKSSPAAATAAPLEGVPGVGALAPAESEGAVAESAPPPEPQNAPLGASASPPTPVNEPAAAASQAGGDDGADAAGDRLVAEEHGGAVTPPELDAGESGDPAMQQYRTLKVEDALAYLEQVKAQFENQPRVYAKFLDIMKEFKAQAIDTPAVIERVTMLFRGHPDLILGFNTFLPPGYKIDLTEDMESIAVHTTTPGGVVSTLNVATGPGEMSQAHESAASSAVKPRTKAVRAAERAPRALAPEHSQMADGYPAGSDGSPYEMSTAAMSASYGPSGSYAMPPPPPPVEGGMAPASTQYTQNREFDHAIYYVNKIKTRFQHQPSVYQHFLSVLHSYQQEAKPIREVYERISELFQGHADLLEEFRHFLPEEPAAGAYGQEVQEAAAGKRRAPWGGAKSAKKGRQRAAVGYGSEMGAAGEPYGAAMAAAAASGLSPMTQASRNELLFFDKLRARMEPRLFHEFIKCLSLYSQEIIGRTELLSLADELFGHRPLLTEAFRAFLEAAAPTKKGKRVADGTWMHAHGGVEAALSILEGRAPPAAVAPPADGLWRHKSLSEAAAESTERCDTSYKRVQQEYQAIPCSGRGPLEKRVLNDTWVSVPTGSEEGSFKHLRRNQYEDNLFRCEDDRYELDMVIETNAATIEKLEPLAQVIGSMSEEDKGKHVLAEHALSAVHFRAIERVYGAQGADVVMHVKLNPSVAVPVVLQRLKHKDEEWRRARVEMDRIWREICERNFFRSLDHRSFYFKQSDKRSISTKGLLQDLHDLASAHSLMAAIQAALLSHSLTAGFVVPYGPMALFSAPWMTREAERAWRARAVAASAPSGAGATAAMTTTAAATRNGNGEETGAAAAASAAAAVAEWSHAHADPQRCVFEPPSIRFTLARPQAHQQVCDLMELVSHMEYGAAERSRILRVYRRVCQRFFGVELQPTELPADWSSESEPRSESPEHRGAGGDATTAEEAAAENGSSGAPPPPVERGRKSGTVLLNNFLDEYENEPVPGIRTGAPDDIADDGEEEEERGHRVYEPVTLATGESSAPSSVVEMMPQRQVYRTGGVMYGDETIYLFFRLYEVVYQRLAAAYRLADSQAHQQQQQQQQRPAPPPSNAAADASAGGVADDDDDNNNNNNMDGGVGARSVSDTLWSGAAATTTGSARPSDTDSEALFQQFTGALRQLLVGALDAAKYEELCSTLLGPESYLLFTLDKVLTKLMKQVHHLAKSRFTALYLVQQQPLRTGTRSEGTEAAALADAAYCFKALNILREERGGHLYRIELAPRSGETTADVDAQQLRMLLLTGERPVPRRRDVAEATDVASALLGFMIQPTPSHLRVPPLTAAVDTRALYRFKRAIEAVSLQRRWRRRRDRTEAADGRDIGDDRQAYTEWKQRLAAGVQVVNGLEARFSLHTLRMVYVDGTGDVLIRSERALASPNRYAGAPRGATAAVRQLSRAPGGGRARSGRGRSSESSVTAPTMTTTTSTLTRARAARARRWHRWVARRWGAPDTLAATSPEPMDMAADATAPTQ</sequence>